<accession>A0A7I9VRY1</accession>
<dbReference type="SMART" id="SM00867">
    <property type="entry name" value="YceI"/>
    <property type="match status" value="1"/>
</dbReference>
<dbReference type="Proteomes" id="UP000503640">
    <property type="component" value="Unassembled WGS sequence"/>
</dbReference>
<dbReference type="SUPFAM" id="SSF101874">
    <property type="entry name" value="YceI-like"/>
    <property type="match status" value="1"/>
</dbReference>
<dbReference type="PANTHER" id="PTHR34406">
    <property type="entry name" value="PROTEIN YCEI"/>
    <property type="match status" value="1"/>
</dbReference>
<keyword evidence="3" id="KW-1185">Reference proteome</keyword>
<dbReference type="InterPro" id="IPR036761">
    <property type="entry name" value="TTHA0802/YceI-like_sf"/>
</dbReference>
<dbReference type="RefSeq" id="WP_176067777.1">
    <property type="nucleotide sequence ID" value="NZ_BJTG01000009.1"/>
</dbReference>
<proteinExistence type="predicted"/>
<organism evidence="2 3">
    <name type="scientific">Anaeromyxobacter diazotrophicus</name>
    <dbReference type="NCBI Taxonomy" id="2590199"/>
    <lineage>
        <taxon>Bacteria</taxon>
        <taxon>Pseudomonadati</taxon>
        <taxon>Myxococcota</taxon>
        <taxon>Myxococcia</taxon>
        <taxon>Myxococcales</taxon>
        <taxon>Cystobacterineae</taxon>
        <taxon>Anaeromyxobacteraceae</taxon>
        <taxon>Anaeromyxobacter</taxon>
    </lineage>
</organism>
<evidence type="ECO:0000313" key="3">
    <source>
        <dbReference type="Proteomes" id="UP000503640"/>
    </source>
</evidence>
<dbReference type="Pfam" id="PF04264">
    <property type="entry name" value="YceI"/>
    <property type="match status" value="1"/>
</dbReference>
<dbReference type="PANTHER" id="PTHR34406:SF1">
    <property type="entry name" value="PROTEIN YCEI"/>
    <property type="match status" value="1"/>
</dbReference>
<sequence>MANESWQVDGAHSSVNLTVRHMVISKVRGHFAKWSAKLALDTADLARSSVEVAIDAASIDTGVADRDQHLRSPDFLDAQKYPALTYKSRRVEVLSPERLRIVGDLTIRNVTREVALEVEYGGQGKDPWGNQRAGFTATASLNRKDFGLTWNQALETGGVLVADRVDVEIELQAIKQAAAQVG</sequence>
<evidence type="ECO:0000313" key="2">
    <source>
        <dbReference type="EMBL" id="GEJ58850.1"/>
    </source>
</evidence>
<dbReference type="InterPro" id="IPR007372">
    <property type="entry name" value="Lipid/polyisoprenoid-bd_YceI"/>
</dbReference>
<comment type="caution">
    <text evidence="2">The sequence shown here is derived from an EMBL/GenBank/DDBJ whole genome shotgun (WGS) entry which is preliminary data.</text>
</comment>
<evidence type="ECO:0000259" key="1">
    <source>
        <dbReference type="SMART" id="SM00867"/>
    </source>
</evidence>
<feature type="domain" description="Lipid/polyisoprenoid-binding YceI-like" evidence="1">
    <location>
        <begin position="5"/>
        <end position="174"/>
    </location>
</feature>
<name>A0A7I9VRY1_9BACT</name>
<gene>
    <name evidence="2" type="ORF">AMYX_35910</name>
</gene>
<reference evidence="3" key="1">
    <citation type="journal article" date="2020" name="Appl. Environ. Microbiol.">
        <title>Diazotrophic Anaeromyxobacter Isolates from Soils.</title>
        <authorList>
            <person name="Masuda Y."/>
            <person name="Yamanaka H."/>
            <person name="Xu Z.X."/>
            <person name="Shiratori Y."/>
            <person name="Aono T."/>
            <person name="Amachi S."/>
            <person name="Senoo K."/>
            <person name="Itoh H."/>
        </authorList>
    </citation>
    <scope>NUCLEOTIDE SEQUENCE [LARGE SCALE GENOMIC DNA]</scope>
    <source>
        <strain evidence="3">R267</strain>
    </source>
</reference>
<dbReference type="Gene3D" id="2.40.128.110">
    <property type="entry name" value="Lipid/polyisoprenoid-binding, YceI-like"/>
    <property type="match status" value="1"/>
</dbReference>
<protein>
    <submittedName>
        <fullName evidence="2">Polyisoprenoid-binding protein</fullName>
    </submittedName>
</protein>
<dbReference type="AlphaFoldDB" id="A0A7I9VRY1"/>
<dbReference type="EMBL" id="BJTG01000009">
    <property type="protein sequence ID" value="GEJ58850.1"/>
    <property type="molecule type" value="Genomic_DNA"/>
</dbReference>